<evidence type="ECO:0000313" key="1">
    <source>
        <dbReference type="EMBL" id="TPW32336.1"/>
    </source>
</evidence>
<dbReference type="Proteomes" id="UP000318801">
    <property type="component" value="Unassembled WGS sequence"/>
</dbReference>
<dbReference type="GO" id="GO:0015716">
    <property type="term" value="P:organic phosphonate transport"/>
    <property type="evidence" value="ECO:0007669"/>
    <property type="project" value="InterPro"/>
</dbReference>
<proteinExistence type="predicted"/>
<dbReference type="OrthoDB" id="530475at2"/>
<dbReference type="GO" id="GO:0019634">
    <property type="term" value="P:organic phosphonate metabolic process"/>
    <property type="evidence" value="ECO:0007669"/>
    <property type="project" value="InterPro"/>
</dbReference>
<dbReference type="EMBL" id="VHLG01000002">
    <property type="protein sequence ID" value="TPW32336.1"/>
    <property type="molecule type" value="Genomic_DNA"/>
</dbReference>
<dbReference type="GO" id="GO:0016829">
    <property type="term" value="F:lyase activity"/>
    <property type="evidence" value="ECO:0007669"/>
    <property type="project" value="UniProtKB-KW"/>
</dbReference>
<protein>
    <submittedName>
        <fullName evidence="1">Phosphonate C-P lyase system protein PhnG</fullName>
    </submittedName>
</protein>
<name>A0A506UFJ7_9HYPH</name>
<dbReference type="RefSeq" id="WP_141147847.1">
    <property type="nucleotide sequence ID" value="NZ_VHLG01000002.1"/>
</dbReference>
<dbReference type="NCBIfam" id="TIGR03293">
    <property type="entry name" value="PhnG_redo"/>
    <property type="match status" value="1"/>
</dbReference>
<organism evidence="1 2">
    <name type="scientific">Martelella alba</name>
    <dbReference type="NCBI Taxonomy" id="2590451"/>
    <lineage>
        <taxon>Bacteria</taxon>
        <taxon>Pseudomonadati</taxon>
        <taxon>Pseudomonadota</taxon>
        <taxon>Alphaproteobacteria</taxon>
        <taxon>Hyphomicrobiales</taxon>
        <taxon>Aurantimonadaceae</taxon>
        <taxon>Martelella</taxon>
    </lineage>
</organism>
<dbReference type="InterPro" id="IPR009609">
    <property type="entry name" value="Phosphonate_metab_PhnG"/>
</dbReference>
<sequence length="157" mass="16372">MTSAEAEKLSAGQRARKRAAGLLARASAEELGSALNRIAPDEAVSPLRGPETGLVMLRGRIGGGGAAFNLGEATASRASVRLGDGRVGHGYCLGADRSKAQMIAILDALMQRPDLGALIETTLLAPLGARIAAERNRQAEETAATRVDFFTMVRGED</sequence>
<accession>A0A506UFJ7</accession>
<dbReference type="Pfam" id="PF06754">
    <property type="entry name" value="PhnG"/>
    <property type="match status" value="1"/>
</dbReference>
<gene>
    <name evidence="1" type="primary">phnG</name>
    <name evidence="1" type="ORF">FJU08_04825</name>
</gene>
<keyword evidence="1" id="KW-0456">Lyase</keyword>
<evidence type="ECO:0000313" key="2">
    <source>
        <dbReference type="Proteomes" id="UP000318801"/>
    </source>
</evidence>
<reference evidence="1 2" key="1">
    <citation type="submission" date="2019-06" db="EMBL/GenBank/DDBJ databases">
        <authorList>
            <person name="Li M."/>
        </authorList>
    </citation>
    <scope>NUCLEOTIDE SEQUENCE [LARGE SCALE GENOMIC DNA]</scope>
    <source>
        <strain evidence="1 2">BGMRC2036</strain>
    </source>
</reference>
<comment type="caution">
    <text evidence="1">The sequence shown here is derived from an EMBL/GenBank/DDBJ whole genome shotgun (WGS) entry which is preliminary data.</text>
</comment>
<dbReference type="AlphaFoldDB" id="A0A506UFJ7"/>
<keyword evidence="2" id="KW-1185">Reference proteome</keyword>